<dbReference type="Gene3D" id="2.120.10.30">
    <property type="entry name" value="TolB, C-terminal domain"/>
    <property type="match status" value="1"/>
</dbReference>
<feature type="signal peptide" evidence="1">
    <location>
        <begin position="1"/>
        <end position="20"/>
    </location>
</feature>
<keyword evidence="3" id="KW-1185">Reference proteome</keyword>
<feature type="chain" id="PRO_5028459988" description="Pyrroloquinoline quinone-dependent pyranose dehydrogenase beta-propeller domain-containing protein" evidence="1">
    <location>
        <begin position="21"/>
        <end position="420"/>
    </location>
</feature>
<sequence length="420" mass="44236">MHSFISSAALMWLVVAEAAAQNCAAVTSRFQPKMGPGYQVRVIATGLKSPRHIRIDSAGNLLVAEGGTATVRRLVLTEQGGNVCVSSNTALTPAQSTNHGIDLSADGKTLYTSSLASVTAFPYNAAAGTVGTGKAIITGMSIQGTHPTRAILVSKKNPDVLLVARGSQANVDTQTTTQTAGRSMIKTFSLKQITAAPVQYTTGGEVLGWGLRNVVGMAEDPISGNVFSVENQMDDIRLGGRDVHNENPAERLAYHGNLNDTSNAQKGLNFGYPSCVPAWETQQLGSSNLQVGDLFMPDGVPQASDCARRAKGRLHFPAHTAPLDVAFNANATSAYVAFHGSWNRNPADGYRVMRVDFDPATGQPREAATSKTASIPVMENTNFGVCPGACFRPVGLAFDAKGRLYVSSDSSGEIYVITGA</sequence>
<evidence type="ECO:0000313" key="4">
    <source>
        <dbReference type="RefSeq" id="XP_030988185.1"/>
    </source>
</evidence>
<dbReference type="Proteomes" id="UP000515153">
    <property type="component" value="Unplaced"/>
</dbReference>
<dbReference type="GeneID" id="41956367"/>
<dbReference type="InterPro" id="IPR054539">
    <property type="entry name" value="Beta-prop_PDH"/>
</dbReference>
<dbReference type="InterPro" id="IPR011041">
    <property type="entry name" value="Quinoprot_gluc/sorb_DH_b-prop"/>
</dbReference>
<dbReference type="Pfam" id="PF22807">
    <property type="entry name" value="TrAA12"/>
    <property type="match status" value="1"/>
</dbReference>
<evidence type="ECO:0000259" key="2">
    <source>
        <dbReference type="Pfam" id="PF22807"/>
    </source>
</evidence>
<proteinExistence type="predicted"/>
<name>A0A6P8BLR6_PYRGI</name>
<dbReference type="InterPro" id="IPR011042">
    <property type="entry name" value="6-blade_b-propeller_TolB-like"/>
</dbReference>
<protein>
    <recommendedName>
        <fullName evidence="2">Pyrroloquinoline quinone-dependent pyranose dehydrogenase beta-propeller domain-containing protein</fullName>
    </recommendedName>
</protein>
<dbReference type="KEGG" id="pgri:PgNI_01380"/>
<reference evidence="4" key="1">
    <citation type="journal article" date="2019" name="Mol. Biol. Evol.">
        <title>Blast fungal genomes show frequent chromosomal changes, gene gains and losses, and effector gene turnover.</title>
        <authorList>
            <person name="Gomez Luciano L.B."/>
            <person name="Jason Tsai I."/>
            <person name="Chuma I."/>
            <person name="Tosa Y."/>
            <person name="Chen Y.H."/>
            <person name="Li J.Y."/>
            <person name="Li M.Y."/>
            <person name="Jade Lu M.Y."/>
            <person name="Nakayashiki H."/>
            <person name="Li W.H."/>
        </authorList>
    </citation>
    <scope>NUCLEOTIDE SEQUENCE</scope>
    <source>
        <strain evidence="4">NI907</strain>
    </source>
</reference>
<dbReference type="AlphaFoldDB" id="A0A6P8BLR6"/>
<accession>A0A6P8BLR6</accession>
<feature type="domain" description="Pyrroloquinoline quinone-dependent pyranose dehydrogenase beta-propeller" evidence="2">
    <location>
        <begin position="32"/>
        <end position="419"/>
    </location>
</feature>
<organism evidence="3 4">
    <name type="scientific">Pyricularia grisea</name>
    <name type="common">Crabgrass-specific blast fungus</name>
    <name type="synonym">Magnaporthe grisea</name>
    <dbReference type="NCBI Taxonomy" id="148305"/>
    <lineage>
        <taxon>Eukaryota</taxon>
        <taxon>Fungi</taxon>
        <taxon>Dikarya</taxon>
        <taxon>Ascomycota</taxon>
        <taxon>Pezizomycotina</taxon>
        <taxon>Sordariomycetes</taxon>
        <taxon>Sordariomycetidae</taxon>
        <taxon>Magnaporthales</taxon>
        <taxon>Pyriculariaceae</taxon>
        <taxon>Pyricularia</taxon>
    </lineage>
</organism>
<evidence type="ECO:0000256" key="1">
    <source>
        <dbReference type="SAM" id="SignalP"/>
    </source>
</evidence>
<reference evidence="4" key="3">
    <citation type="submission" date="2025-08" db="UniProtKB">
        <authorList>
            <consortium name="RefSeq"/>
        </authorList>
    </citation>
    <scope>IDENTIFICATION</scope>
    <source>
        <strain evidence="4">NI907</strain>
    </source>
</reference>
<keyword evidence="1" id="KW-0732">Signal</keyword>
<dbReference type="RefSeq" id="XP_030988185.1">
    <property type="nucleotide sequence ID" value="XM_031121453.1"/>
</dbReference>
<reference evidence="4" key="2">
    <citation type="submission" date="2019-10" db="EMBL/GenBank/DDBJ databases">
        <authorList>
            <consortium name="NCBI Genome Project"/>
        </authorList>
    </citation>
    <scope>NUCLEOTIDE SEQUENCE</scope>
    <source>
        <strain evidence="4">NI907</strain>
    </source>
</reference>
<evidence type="ECO:0000313" key="3">
    <source>
        <dbReference type="Proteomes" id="UP000515153"/>
    </source>
</evidence>
<gene>
    <name evidence="4" type="ORF">PgNI_01380</name>
</gene>
<dbReference type="SUPFAM" id="SSF50952">
    <property type="entry name" value="Soluble quinoprotein glucose dehydrogenase"/>
    <property type="match status" value="1"/>
</dbReference>